<dbReference type="InterPro" id="IPR045851">
    <property type="entry name" value="AMP-bd_C_sf"/>
</dbReference>
<sequence>MTRPGSEDILPLSPLQQGLLFHAVYDERELDVYTVQLAIDLHGPLDVPALRAAADALLRRHANLRVGFIHEKVATPVQVVARDVVLPWVEIDLAALPESDRAAELARVQADEQSRRFDLSRPPLLRFALVRLDAGHHRLVLTNQHILLDGWSTPVLISELFELYGTRGDTSGMPPAVPYRAYLAWLNRQDRPAAEAAWRHALSGVEGPTLLAETAPVGDGLRPRQVVEEVDASVTTALGALAREHGLTVNTLVQTAWAILLGRLTGRADVVFGTIVSGRPPEIPGIDRMVGLLINTLPVRVRLDPAASLLDTLARVQAEQADLLPHQYLGLTDIQRVVGADALFDTAVVFENYPVDAAGLAELPGGLRLGDVESRDGGHYPFNLNAHLHDGRLRLLLNYRSDVLDADTVTRMGARLLAILSAMVTTPGLPLGALEVVLPDERRRLVAEGPAAPRAATVTDLFAARVAAAPDSTAVLFEGVSLTYRELDARAERLARHLVGLGTGPERLVALAVPRSPEQVVAMLAVLKAGAAYVPVDTAYPAERVRHILADAAPALLLTTAEAAAALPAHDTPQVLLDDPATRAALDSTADAAQLPVHAVPDAPAYVIYTSGSTGKPKGVVVTHRGVAALSAAQIRHLGLSGQSRVLQFASPSFDAAFWETIMALLAGGALVLGPPARLAPGPELVALLAEHGVTHATLTPSALAVLPDDGLPAGMTLVVAGEACPPELVARFAPGRRMINAYGPTETTVCATVSAPLTSGVPTIGRAIDGTAAYVLDGALGLAPPGVAGELYVAGTGVARGYLRRPGLSAERFLADPHGPAGSRMYRTGDLVRWTPAGELEFLGRADDQVKLRGFRVELGEVESALAADPAVARAVAVVREDRPGDQRLTGYVVAVAGHRVDPAALREALAARLPEHAVPADVVVLEDFPRTPNGKLDRAALPEPGRETAVGSRPPRGPQEEILCGLFAEVLGLPSVGVDEDFFALGGHSLLATRLLSRIRATFSVELSVRRLFEAPTVAGLAAEVVAGAATREPVRPQPRPELIPLSFAQRRVWFLNRFDGASGAYTIPVAVRLTGEVDETALKAALDDVVARHESLRTVFPEVGDVPCQRVIPAAEFTLDWSTSTVAEADLGAALAESAGRGFDLTAEAPVRAELLTVGDDRVLLVLLHHIAGDGWSSSVLGKDLSQAYRARRAGRAPAWSPLPVQYADFALWQRRVLGSGDGGALGEQVAYWQEKLAGLPQELALPVDRHRPAVMSGRGAEVPVRVSAELHQRLAAVARACRSSLFMVVQAGLSALLTRLGAGTDIPIGSPVAGRSDEALDELVGFFVNTLVLRVDTSGDPSFRELVGRVREVDLAAYARQDVPFERLVEALNPVRSLARHPLFQVSLVFDNNPDSALDLPGVTATDEPVEVSAAKYDLALHLAEEHAEDGAPAGLSGFVQYSCDLFDAPTAAALVRRFLALLETVAADPDILIGQVEVVSLGERRALLHDWAGPSRPVAAESVPALVEAQAARTPLAVALTDGRRTLTYAEVNALANRRARALLARGVRVGDTVALMAAQTVDTVVSMLAVLKAGAAYVPVDTAYPAERVAHVLGDSACSLVLPDAALVEASLPEGDLTDAERGRPISGADAAYVIYTSGSTGLPKGVVVEHRSVVDYLAWTAAEYPAAAGSVLVASSLSFDLTVTALFTPLVSGGRVVLSPLAESAAGLVGSGVDFLKGTPSHLALLEELPAALSPTRELLLGGEALNGEMLRAWRAAHPDVRVRNVYGPTEATVNCAEFVIEAGDEVESGPVPFGRPQANARLYVLDAGLRLVPPGVVGELYIAGDGLARGYLNQPALTAQRFVADPYGPVGQRMYRSGDLARWTADGALVYAGRADDQVKLRGFRIELGEVEAALRAHPEVRQAGAALRGDRLVGYAVAGEHVHPDELRAHVARTLPDYMVPSDVVLLAELPVTPNGKLDRAALPAPRPRAQGTARAPRGPQEEILCGLFAEVLGLPSVGVDEDFFALGGHSLLATRLVNRVRGAFAAELAVRDLFEHPTVAGLLPLVAGAAGGTARPPLVAGPRPEVLPLSFAQRRVWFLNRFDGASGAYNIPVALRLTGGVDVAAVHAALVDVVGRHESLRTVFPEVDGTPSQHVVPAAEVRLDWTESRVEPGALAATLAEAAGRGFDVAVDLPVRASLFALAPDEHVLLVVMHHIAGDGWSSALLGRDLSTAYAARSRGRAPAWSPLPVQYADFALWQRRVLGSGDGGALGEQVAYWQEKLAGLPQELALPVDRQRPAEMSRRGDEVWLELPAELHQRLTEVARDCQASPFMVLQAALCALLTRLGAGTDIPIGSPVAGRTDEALDDLVGFFVNTLVLRVDTSGDPSFRELVGRVREVDLAAYARQDVPFERLVEALNPVRSLARHPLFQVSLVFDNNADAALDFGGVDVEPLDVGLGAAKYDLSVNVTERFADDGSAAGIRGLVQYSTDLFDRATVEGLVERLALTLAGMAEDPDAAISSVDLLTPLEHCALLGDWAGPEWAVPTTTVPRLIEAATRRHPTATAVVDADAELSYADFNARANQVARLLIAHGVRAGDTVALMLPRSVEAVVAIFAVLKAGAAYVPVDPEYPAERVAHMVADSGAALVLASRGATPPGCAPVLMLDGQDLGRYATTDVTDAERGRATDPADAAYVIYTSGSTGRPKGVVVEHRSVVDYLVWTSAEYRAAAGSVLVHSSLSFDLTVTALFTPLVVGGRVVLSALEDTPAARRLVESGVDFIKATPSHLPLLAQLPEDFSPTRELLLGGEALTSEALSAWCARHPDVRVRNVYGPTEATVNCAEFVIEPGDEVESGPVPFGRPQANARLYVLDSALGLRPPGVVGELYIAGDGLARGYLNQPALTAQRFVADPYGPAGARMYRTGDLARWTRDGRLVYAGRVDEQVKVRGFRIELGEIESALLTHPAVRQAGVRVHGSRVIGYAVTDGTPADLLAHLAELLPDYMVPADIVLLDSLPLTPNGKLDRAALPEPVRVATPAARAPIGAAEERLCALFAEVLGVEVGPDDDFFALGGDSIVSIQLVSRARSAGLVFTPGEVFRHKTPAALAAAAGEYLEESDGRSDAGIGEVPVTPIVHWARERGGPIRRYCQQLVLRTPAGADESSLAAVLQAVLDHHDALRMKLVRRVGNHVWSLEVPERGAVPATDVLTAVDATAADDLPALVHAEAVAAQNRLAPESGRMVAAVWFDRGPAEPGSLLLVIHHLVVDGISWRVLLPDLDQAWQAVAAGRVPRLAPVGTTFREWAEQLSAAATAPDRLDELSGWMDLLSAPDPLLAGTPVDPATAKAGTLRSVTVSLPAEHAEPLAGAVPAALHAGVDDVLLTALALAVAEMRAGKGVTAPGVLVELEGHGREDIGTGADLSRTVGWFTTRYPVRLDPGPVGADGDLGDVGAALKRVKEQLRAIPGKGIGYGMLRHLNPQTAAVLAGLPAPQIGFNYLGRFAVSTESDAADWGILNVELPADRDPKTPVRQALSVTASTQDGPDGAVLVATWSWPDGLFADGEVDALAESWLAALREIVAHAGRGGSDGRSGSDFALAGLPQDDIDHLTAAYPALADILPLGPLQQGLLFHAAHGGTDVYNVQMALDFEGELDADALRRAVEAVVDRHENLRAGFAFDRVSTAVQVVMGEVGVPWSELDVSAAQDPVAEAEAVMERDRLAPFDLAAPPLLRAILVRLAPERHRLVLTNHHILLDGWSRPLLVSELLDLYGGADDLAPVVPYRDYLEWVGARDRGAAEAAWRAALAGVGGPTLIAPGASGDPTLPETVDVEVPEDLVTALHAFARGRSLTVNTVVQGVWAVLLGWLTGRADVTFGATVSGRPADLPGVAGMIGLLINTVPVRLALDPAEPVGDALARLQQDQADLIAHQHLGLAEVQRLAGVGELFDTLLLFENYPVDSDTLDVPGGPDGTDGTGGRGRGVRVVNADSRDATHYPLTLLAAANARRMRLTLSHRPDVLTTAQARTIGARLLDLLAAVARDPGRPVAALTPLTGPERTRVLDTWNRTHRALAPATLVELFEAQVRATPTAPAVTSDGVELTYAELNGRANRLAHLLISRGAEPERHVALCLPRGADLVVAILATLKSGAAYLPVDPGYPAERVAFVLADADAVTVVADASTAHLAAGHDVLLLDPAATAERPATDPGPVGLRPEHPAYLIYTSGSTGRPKGVLVPHDAAANLARWAVAELGERPARVLASTSAGFDVSVFEMFAPLISGGHIDVVADLRVLVDDPGAWSGRLLSAVPSALGSVLAEGPVLSAPAVWLCGEAVPADLLEQVRARVPGAGVANIYGPTEATVYATAWHDDGRRAGAPPIGKPIWNTRAYVLDGALRPVAPGTPGELYLAGRQLARGYLDRPGLTAERFPACPYGAPGERMYRTGDLVRWSADGELEHLGRVDDQIKVRGHRIEPGELEAVLRTHPGVRDAVAVLREDRPGSRLLVAYLAGSGIDEAGVRALVAERLPAWFAPAAIVVLPALPSTPNGKLDRNALPAPDFAADGSGRAPATEAERVVAGLFQDVLGVEGVGADDSFFDLGGDSIVAIQLVGRARKAGLVLTTRQVFECRTVAAVAEAADPVVPEPAAPRTGTAPATPIMRWLAGLGGPADGFHQSMLLRAPKGLTAGGLAEVLQGLLDRHDALRLRLLPGAVVEIPPAGAVRAEDLVRRVDISGTSGEARERIIEREVDAARDLLAPGSGIVVRAVLFDDGDGDSHGDSHGGSDDGSAVALLVHHLAVDAVSWRVLLADLAAPPSEPQPDCLPYLAWALRQDALATAPDTLAELPHWQAVLERTDPLLGRAAEVTAAGVERTVVELTAERTAAVEAAAAAYRASVEDVLLAGLAIALAPGRPGGLTVDRETHGRTDADTADTVGWFTALHPVRVAVADPAAVLGGVAGAADAAIKAVKEQVRAVPGGGAGYGLLRYANPETAPVLAALPGPDIGFTYLGRTQTGARGGDWAPLTGLRGGADAALGPAHPLEIGAAIEDGPCLVLKCTWARTALSRSDVDELVLAWLGALDALCGAEGGGGATPSDMPLVALSQDEIDELEQDLRS</sequence>
<keyword evidence="9" id="KW-1185">Reference proteome</keyword>
<keyword evidence="5" id="KW-0045">Antibiotic biosynthesis</keyword>
<dbReference type="Gene3D" id="3.30.300.30">
    <property type="match status" value="4"/>
</dbReference>
<dbReference type="PANTHER" id="PTHR45527:SF1">
    <property type="entry name" value="FATTY ACID SYNTHASE"/>
    <property type="match status" value="1"/>
</dbReference>
<dbReference type="InterPro" id="IPR042099">
    <property type="entry name" value="ANL_N_sf"/>
</dbReference>
<comment type="caution">
    <text evidence="8">The sequence shown here is derived from an EMBL/GenBank/DDBJ whole genome shotgun (WGS) entry which is preliminary data.</text>
</comment>
<reference evidence="9" key="1">
    <citation type="journal article" date="2019" name="Int. J. Syst. Evol. Microbiol.">
        <title>The Global Catalogue of Microorganisms (GCM) 10K type strain sequencing project: providing services to taxonomists for standard genome sequencing and annotation.</title>
        <authorList>
            <consortium name="The Broad Institute Genomics Platform"/>
            <consortium name="The Broad Institute Genome Sequencing Center for Infectious Disease"/>
            <person name="Wu L."/>
            <person name="Ma J."/>
        </authorList>
    </citation>
    <scope>NUCLEOTIDE SEQUENCE [LARGE SCALE GENOMIC DNA]</scope>
    <source>
        <strain evidence="9">CCUG 59778</strain>
    </source>
</reference>
<dbReference type="RefSeq" id="WP_378244833.1">
    <property type="nucleotide sequence ID" value="NZ_JBHSKF010000002.1"/>
</dbReference>
<dbReference type="SMART" id="SM00823">
    <property type="entry name" value="PKS_PP"/>
    <property type="match status" value="4"/>
</dbReference>
<dbReference type="Pfam" id="PF00550">
    <property type="entry name" value="PP-binding"/>
    <property type="match status" value="4"/>
</dbReference>
<dbReference type="Pfam" id="PF00501">
    <property type="entry name" value="AMP-binding"/>
    <property type="match status" value="4"/>
</dbReference>
<dbReference type="NCBIfam" id="TIGR01720">
    <property type="entry name" value="NRPS-para261"/>
    <property type="match status" value="2"/>
</dbReference>
<dbReference type="SUPFAM" id="SSF47336">
    <property type="entry name" value="ACP-like"/>
    <property type="match status" value="4"/>
</dbReference>
<feature type="domain" description="Carrier" evidence="7">
    <location>
        <begin position="1985"/>
        <end position="2060"/>
    </location>
</feature>
<evidence type="ECO:0000256" key="3">
    <source>
        <dbReference type="ARBA" id="ARBA00022553"/>
    </source>
</evidence>
<keyword evidence="3" id="KW-0597">Phosphoprotein</keyword>
<dbReference type="NCBIfam" id="NF003417">
    <property type="entry name" value="PRK04813.1"/>
    <property type="match status" value="4"/>
</dbReference>
<evidence type="ECO:0000256" key="4">
    <source>
        <dbReference type="ARBA" id="ARBA00022737"/>
    </source>
</evidence>
<evidence type="ECO:0000256" key="6">
    <source>
        <dbReference type="SAM" id="MobiDB-lite"/>
    </source>
</evidence>
<evidence type="ECO:0000313" key="9">
    <source>
        <dbReference type="Proteomes" id="UP001596157"/>
    </source>
</evidence>
<dbReference type="CDD" id="cd05930">
    <property type="entry name" value="A_NRPS"/>
    <property type="match status" value="3"/>
</dbReference>
<feature type="compositionally biased region" description="Low complexity" evidence="6">
    <location>
        <begin position="1970"/>
        <end position="1979"/>
    </location>
</feature>
<dbReference type="CDD" id="cd19543">
    <property type="entry name" value="DCL_NRPS"/>
    <property type="match status" value="2"/>
</dbReference>
<feature type="region of interest" description="Disordered" evidence="6">
    <location>
        <begin position="1967"/>
        <end position="1986"/>
    </location>
</feature>
<dbReference type="Pfam" id="PF13193">
    <property type="entry name" value="AMP-binding_C"/>
    <property type="match status" value="4"/>
</dbReference>
<dbReference type="NCBIfam" id="TIGR01733">
    <property type="entry name" value="AA-adenyl-dom"/>
    <property type="match status" value="4"/>
</dbReference>
<comment type="cofactor">
    <cofactor evidence="1">
        <name>pantetheine 4'-phosphate</name>
        <dbReference type="ChEBI" id="CHEBI:47942"/>
    </cofactor>
</comment>
<dbReference type="Pfam" id="PF00668">
    <property type="entry name" value="Condensation"/>
    <property type="match status" value="6"/>
</dbReference>
<dbReference type="CDD" id="cd19540">
    <property type="entry name" value="LCL_NRPS-like"/>
    <property type="match status" value="2"/>
</dbReference>
<evidence type="ECO:0000313" key="8">
    <source>
        <dbReference type="EMBL" id="MFC5286679.1"/>
    </source>
</evidence>
<dbReference type="Gene3D" id="2.30.38.10">
    <property type="entry name" value="Luciferase, Domain 3"/>
    <property type="match status" value="3"/>
</dbReference>
<dbReference type="Gene3D" id="3.30.559.30">
    <property type="entry name" value="Nonribosomal peptide synthetase, condensation domain"/>
    <property type="match status" value="6"/>
</dbReference>
<evidence type="ECO:0000256" key="2">
    <source>
        <dbReference type="ARBA" id="ARBA00022450"/>
    </source>
</evidence>
<dbReference type="Gene3D" id="3.30.559.10">
    <property type="entry name" value="Chloramphenicol acetyltransferase-like domain"/>
    <property type="match status" value="6"/>
</dbReference>
<evidence type="ECO:0000256" key="1">
    <source>
        <dbReference type="ARBA" id="ARBA00001957"/>
    </source>
</evidence>
<feature type="domain" description="Carrier" evidence="7">
    <location>
        <begin position="3031"/>
        <end position="3104"/>
    </location>
</feature>
<dbReference type="InterPro" id="IPR025110">
    <property type="entry name" value="AMP-bd_C"/>
</dbReference>
<name>A0ABW0EL72_9PSEU</name>
<proteinExistence type="predicted"/>
<organism evidence="8 9">
    <name type="scientific">Actinokineospora guangxiensis</name>
    <dbReference type="NCBI Taxonomy" id="1490288"/>
    <lineage>
        <taxon>Bacteria</taxon>
        <taxon>Bacillati</taxon>
        <taxon>Actinomycetota</taxon>
        <taxon>Actinomycetes</taxon>
        <taxon>Pseudonocardiales</taxon>
        <taxon>Pseudonocardiaceae</taxon>
        <taxon>Actinokineospora</taxon>
    </lineage>
</organism>
<dbReference type="EMBL" id="JBHSKF010000002">
    <property type="protein sequence ID" value="MFC5286679.1"/>
    <property type="molecule type" value="Genomic_DNA"/>
</dbReference>
<keyword evidence="2" id="KW-0596">Phosphopantetheine</keyword>
<dbReference type="Gene3D" id="3.40.50.980">
    <property type="match status" value="6"/>
</dbReference>
<accession>A0ABW0EL72</accession>
<feature type="compositionally biased region" description="Basic and acidic residues" evidence="6">
    <location>
        <begin position="937"/>
        <end position="948"/>
    </location>
</feature>
<dbReference type="InterPro" id="IPR001242">
    <property type="entry name" value="Condensation_dom"/>
</dbReference>
<dbReference type="Proteomes" id="UP001596157">
    <property type="component" value="Unassembled WGS sequence"/>
</dbReference>
<feature type="domain" description="Carrier" evidence="7">
    <location>
        <begin position="4551"/>
        <end position="4625"/>
    </location>
</feature>
<feature type="domain" description="Carrier" evidence="7">
    <location>
        <begin position="956"/>
        <end position="1031"/>
    </location>
</feature>
<dbReference type="InterPro" id="IPR009081">
    <property type="entry name" value="PP-bd_ACP"/>
</dbReference>
<dbReference type="PROSITE" id="PS00455">
    <property type="entry name" value="AMP_BINDING"/>
    <property type="match status" value="4"/>
</dbReference>
<feature type="region of interest" description="Disordered" evidence="6">
    <location>
        <begin position="936"/>
        <end position="958"/>
    </location>
</feature>
<protein>
    <submittedName>
        <fullName evidence="8">Amino acid adenylation domain-containing protein</fullName>
    </submittedName>
</protein>
<dbReference type="Gene3D" id="1.10.1200.10">
    <property type="entry name" value="ACP-like"/>
    <property type="match status" value="4"/>
</dbReference>
<dbReference type="InterPro" id="IPR023213">
    <property type="entry name" value="CAT-like_dom_sf"/>
</dbReference>
<dbReference type="InterPro" id="IPR010071">
    <property type="entry name" value="AA_adenyl_dom"/>
</dbReference>
<dbReference type="SUPFAM" id="SSF52777">
    <property type="entry name" value="CoA-dependent acyltransferases"/>
    <property type="match status" value="12"/>
</dbReference>
<dbReference type="PANTHER" id="PTHR45527">
    <property type="entry name" value="NONRIBOSOMAL PEPTIDE SYNTHETASE"/>
    <property type="match status" value="1"/>
</dbReference>
<gene>
    <name evidence="8" type="ORF">ACFPM7_06415</name>
</gene>
<keyword evidence="4" id="KW-0677">Repeat</keyword>
<dbReference type="InterPro" id="IPR006162">
    <property type="entry name" value="Ppantetheine_attach_site"/>
</dbReference>
<dbReference type="Gene3D" id="3.40.50.12780">
    <property type="entry name" value="N-terminal domain of ligase-like"/>
    <property type="match status" value="1"/>
</dbReference>
<dbReference type="InterPro" id="IPR010060">
    <property type="entry name" value="NRPS_synth"/>
</dbReference>
<dbReference type="SUPFAM" id="SSF56801">
    <property type="entry name" value="Acetyl-CoA synthetase-like"/>
    <property type="match status" value="4"/>
</dbReference>
<evidence type="ECO:0000256" key="5">
    <source>
        <dbReference type="ARBA" id="ARBA00023194"/>
    </source>
</evidence>
<evidence type="ECO:0000259" key="7">
    <source>
        <dbReference type="PROSITE" id="PS50075"/>
    </source>
</evidence>
<dbReference type="InterPro" id="IPR020806">
    <property type="entry name" value="PKS_PP-bd"/>
</dbReference>
<dbReference type="InterPro" id="IPR020845">
    <property type="entry name" value="AMP-binding_CS"/>
</dbReference>
<dbReference type="InterPro" id="IPR036736">
    <property type="entry name" value="ACP-like_sf"/>
</dbReference>
<dbReference type="PROSITE" id="PS00012">
    <property type="entry name" value="PHOSPHOPANTETHEINE"/>
    <property type="match status" value="4"/>
</dbReference>
<dbReference type="PROSITE" id="PS50075">
    <property type="entry name" value="CARRIER"/>
    <property type="match status" value="4"/>
</dbReference>
<dbReference type="InterPro" id="IPR000873">
    <property type="entry name" value="AMP-dep_synth/lig_dom"/>
</dbReference>